<evidence type="ECO:0000256" key="5">
    <source>
        <dbReference type="SAM" id="Phobius"/>
    </source>
</evidence>
<reference evidence="6" key="1">
    <citation type="submission" date="2024-05" db="EMBL/GenBank/DDBJ databases">
        <title>Alkalihalobacillus sp. strain MEB203 novel alkaliphilic bacterium from Lonar Lake, India.</title>
        <authorList>
            <person name="Joshi A."/>
            <person name="Thite S."/>
            <person name="Mengade P."/>
        </authorList>
    </citation>
    <scope>NUCLEOTIDE SEQUENCE</scope>
    <source>
        <strain evidence="6">MEB 203</strain>
    </source>
</reference>
<feature type="transmembrane region" description="Helical" evidence="5">
    <location>
        <begin position="418"/>
        <end position="445"/>
    </location>
</feature>
<keyword evidence="5" id="KW-0812">Transmembrane</keyword>
<keyword evidence="7" id="KW-1185">Reference proteome</keyword>
<feature type="transmembrane region" description="Helical" evidence="5">
    <location>
        <begin position="389"/>
        <end position="406"/>
    </location>
</feature>
<gene>
    <name evidence="6" type="ORF">N7Z68_01405</name>
</gene>
<organism evidence="6 7">
    <name type="scientific">Alkalihalobacterium chitinilyticum</name>
    <dbReference type="NCBI Taxonomy" id="2980103"/>
    <lineage>
        <taxon>Bacteria</taxon>
        <taxon>Bacillati</taxon>
        <taxon>Bacillota</taxon>
        <taxon>Bacilli</taxon>
        <taxon>Bacillales</taxon>
        <taxon>Bacillaceae</taxon>
        <taxon>Alkalihalobacterium</taxon>
    </lineage>
</organism>
<comment type="subcellular location">
    <subcellularLocation>
        <location evidence="4">Cell membrane</location>
    </subcellularLocation>
    <subcellularLocation>
        <location evidence="1">Membrane</location>
        <topology evidence="1">Multi-pass membrane protein</topology>
    </subcellularLocation>
</comment>
<feature type="transmembrane region" description="Helical" evidence="5">
    <location>
        <begin position="363"/>
        <end position="383"/>
    </location>
</feature>
<evidence type="ECO:0000256" key="1">
    <source>
        <dbReference type="ARBA" id="ARBA00004141"/>
    </source>
</evidence>
<dbReference type="Pfam" id="PF03323">
    <property type="entry name" value="GerA"/>
    <property type="match status" value="1"/>
</dbReference>
<dbReference type="PIRSF" id="PIRSF005690">
    <property type="entry name" value="GerBA"/>
    <property type="match status" value="1"/>
</dbReference>
<evidence type="ECO:0000256" key="2">
    <source>
        <dbReference type="ARBA" id="ARBA00005278"/>
    </source>
</evidence>
<dbReference type="EMBL" id="JAOTPO010000001">
    <property type="protein sequence ID" value="MDE5412040.1"/>
    <property type="molecule type" value="Genomic_DNA"/>
</dbReference>
<evidence type="ECO:0000313" key="7">
    <source>
        <dbReference type="Proteomes" id="UP001148125"/>
    </source>
</evidence>
<evidence type="ECO:0000256" key="3">
    <source>
        <dbReference type="ARBA" id="ARBA00023136"/>
    </source>
</evidence>
<name>A0ABT5V9C1_9BACI</name>
<feature type="transmembrane region" description="Helical" evidence="5">
    <location>
        <begin position="295"/>
        <end position="316"/>
    </location>
</feature>
<protein>
    <submittedName>
        <fullName evidence="6">Spore germination protein</fullName>
    </submittedName>
</protein>
<dbReference type="RefSeq" id="WP_275116665.1">
    <property type="nucleotide sequence ID" value="NZ_JAOTPO010000001.1"/>
</dbReference>
<evidence type="ECO:0000256" key="4">
    <source>
        <dbReference type="PIRNR" id="PIRNR005690"/>
    </source>
</evidence>
<dbReference type="InterPro" id="IPR050768">
    <property type="entry name" value="UPF0353/GerABKA_families"/>
</dbReference>
<evidence type="ECO:0000313" key="6">
    <source>
        <dbReference type="EMBL" id="MDE5412040.1"/>
    </source>
</evidence>
<sequence>MSKNLINPEKQPITNNIFDNETAIKNRIGIGTSFDVGIRKFNILGKQIQVYFVNGLCDTQFIIELFKELSRLDGRNEKVTNAKHAIENHLVHQQVETVKTIDDAITQMLSGLIFILLEGEDEAFVVDVRSYPGRGPDEPDTERVVRGARDGYTENIIQNTALTRRRIRDERLRNEIMQVGVRSKTDVCISYIEDVADPDLVKIIKKELEAIEIDGLTMADKVVEEYIVKQGFNPFPLVRYTERPDVAATHLFEGHVIITVDTSPSVIITPTTLFHHVQHAEEYRQAPAIGTFLRWVRFSGMLLALFILPLWLLFVMQPNLLPEMLDFIGPNETTNVPIFAQIVLAEIGIELLRMAAIHTPSPLATALGLVAALLIGEIAINVGLFVPEVILYVALGAIGTFATPSYELGIAMKVARLALLLVVAIFKLPGFVIASTVFILLLTMIKSLNKPYLWPLLPFNPSAFWQILVRVSVPSIKRRPSIVSPKDPIKQS</sequence>
<dbReference type="PANTHER" id="PTHR22550:SF9">
    <property type="entry name" value="STAGE V SPORULATION PROTEIN AF"/>
    <property type="match status" value="1"/>
</dbReference>
<comment type="similarity">
    <text evidence="2 4">Belongs to the GerABKA family.</text>
</comment>
<dbReference type="InterPro" id="IPR004995">
    <property type="entry name" value="Spore_Ger"/>
</dbReference>
<comment type="caution">
    <text evidence="6">The sequence shown here is derived from an EMBL/GenBank/DDBJ whole genome shotgun (WGS) entry which is preliminary data.</text>
</comment>
<accession>A0ABT5V9C1</accession>
<keyword evidence="5" id="KW-1133">Transmembrane helix</keyword>
<proteinExistence type="inferred from homology"/>
<dbReference type="PANTHER" id="PTHR22550">
    <property type="entry name" value="SPORE GERMINATION PROTEIN"/>
    <property type="match status" value="1"/>
</dbReference>
<keyword evidence="3 4" id="KW-0472">Membrane</keyword>
<dbReference type="Proteomes" id="UP001148125">
    <property type="component" value="Unassembled WGS sequence"/>
</dbReference>